<keyword evidence="3" id="KW-0804">Transcription</keyword>
<organism evidence="5 6">
    <name type="scientific">Paraburkholderia humisilvae</name>
    <dbReference type="NCBI Taxonomy" id="627669"/>
    <lineage>
        <taxon>Bacteria</taxon>
        <taxon>Pseudomonadati</taxon>
        <taxon>Pseudomonadota</taxon>
        <taxon>Betaproteobacteria</taxon>
        <taxon>Burkholderiales</taxon>
        <taxon>Burkholderiaceae</taxon>
        <taxon>Paraburkholderia</taxon>
    </lineage>
</organism>
<reference evidence="5 6" key="1">
    <citation type="submission" date="2020-04" db="EMBL/GenBank/DDBJ databases">
        <authorList>
            <person name="De Canck E."/>
        </authorList>
    </citation>
    <scope>NUCLEOTIDE SEQUENCE [LARGE SCALE GENOMIC DNA]</scope>
    <source>
        <strain evidence="5 6">LMG 29542</strain>
    </source>
</reference>
<dbReference type="PRINTS" id="PR00032">
    <property type="entry name" value="HTHARAC"/>
</dbReference>
<protein>
    <submittedName>
        <fullName evidence="5">HTH-type transcriptional activator RhaS</fullName>
    </submittedName>
</protein>
<dbReference type="GO" id="GO:0003700">
    <property type="term" value="F:DNA-binding transcription factor activity"/>
    <property type="evidence" value="ECO:0007669"/>
    <property type="project" value="InterPro"/>
</dbReference>
<accession>A0A6J5DBS5</accession>
<sequence>MNNEEHRIGIDTATQMPACVVQHDARGEVTAPPRELVALEDRWRVPPPQHAAPDARDADAHGARRDYVIASRWTQQHVDGVEHRCTSGADRHTVGIVLKPTTARFRSGSLLFDGQLAPGSMHVTGPGESAEAVFRAACDVIHLFIPQTLLERHYEEAFGRPHAGELALGVSQITRDTSLERLSRALADIQYADATFASLYVDSICIAIVARLLERHFTRRAPPAAARATPLPQWRLRRAFDFIDAHLADPVRLNDIAASVGLTRMHFAAQFRCSTGYTPHTYLLRRRVEQAQRLLQRSEKTLLDVALDCGFRSQAHFTTVFRRLVGDTPNRWRIKARLD</sequence>
<keyword evidence="2" id="KW-0238">DNA-binding</keyword>
<name>A0A6J5DBS5_9BURK</name>
<dbReference type="EMBL" id="CADIKH010000005">
    <property type="protein sequence ID" value="CAB3750894.1"/>
    <property type="molecule type" value="Genomic_DNA"/>
</dbReference>
<dbReference type="InterPro" id="IPR020449">
    <property type="entry name" value="Tscrpt_reg_AraC-type_HTH"/>
</dbReference>
<dbReference type="GO" id="GO:0043565">
    <property type="term" value="F:sequence-specific DNA binding"/>
    <property type="evidence" value="ECO:0007669"/>
    <property type="project" value="InterPro"/>
</dbReference>
<dbReference type="SUPFAM" id="SSF46689">
    <property type="entry name" value="Homeodomain-like"/>
    <property type="match status" value="2"/>
</dbReference>
<dbReference type="InterPro" id="IPR050204">
    <property type="entry name" value="AraC_XylS_family_regulators"/>
</dbReference>
<evidence type="ECO:0000256" key="2">
    <source>
        <dbReference type="ARBA" id="ARBA00023125"/>
    </source>
</evidence>
<dbReference type="Pfam" id="PF12833">
    <property type="entry name" value="HTH_18"/>
    <property type="match status" value="1"/>
</dbReference>
<dbReference type="RefSeq" id="WP_175225700.1">
    <property type="nucleotide sequence ID" value="NZ_CADIKH010000005.1"/>
</dbReference>
<keyword evidence="1" id="KW-0805">Transcription regulation</keyword>
<dbReference type="SMART" id="SM00342">
    <property type="entry name" value="HTH_ARAC"/>
    <property type="match status" value="1"/>
</dbReference>
<evidence type="ECO:0000256" key="3">
    <source>
        <dbReference type="ARBA" id="ARBA00023163"/>
    </source>
</evidence>
<dbReference type="InterPro" id="IPR009057">
    <property type="entry name" value="Homeodomain-like_sf"/>
</dbReference>
<evidence type="ECO:0000313" key="6">
    <source>
        <dbReference type="Proteomes" id="UP000494363"/>
    </source>
</evidence>
<evidence type="ECO:0000313" key="5">
    <source>
        <dbReference type="EMBL" id="CAB3750894.1"/>
    </source>
</evidence>
<dbReference type="PROSITE" id="PS00041">
    <property type="entry name" value="HTH_ARAC_FAMILY_1"/>
    <property type="match status" value="1"/>
</dbReference>
<dbReference type="PANTHER" id="PTHR46796">
    <property type="entry name" value="HTH-TYPE TRANSCRIPTIONAL ACTIVATOR RHAS-RELATED"/>
    <property type="match status" value="1"/>
</dbReference>
<dbReference type="PANTHER" id="PTHR46796:SF14">
    <property type="entry name" value="TRANSCRIPTIONAL REGULATORY PROTEIN"/>
    <property type="match status" value="1"/>
</dbReference>
<dbReference type="Proteomes" id="UP000494363">
    <property type="component" value="Unassembled WGS sequence"/>
</dbReference>
<gene>
    <name evidence="5" type="primary">rhaS_5</name>
    <name evidence="5" type="ORF">LMG29542_01362</name>
</gene>
<dbReference type="AlphaFoldDB" id="A0A6J5DBS5"/>
<keyword evidence="6" id="KW-1185">Reference proteome</keyword>
<evidence type="ECO:0000259" key="4">
    <source>
        <dbReference type="PROSITE" id="PS01124"/>
    </source>
</evidence>
<feature type="domain" description="HTH araC/xylS-type" evidence="4">
    <location>
        <begin position="237"/>
        <end position="335"/>
    </location>
</feature>
<dbReference type="Gene3D" id="1.10.10.60">
    <property type="entry name" value="Homeodomain-like"/>
    <property type="match status" value="2"/>
</dbReference>
<proteinExistence type="predicted"/>
<dbReference type="InterPro" id="IPR018060">
    <property type="entry name" value="HTH_AraC"/>
</dbReference>
<evidence type="ECO:0000256" key="1">
    <source>
        <dbReference type="ARBA" id="ARBA00023015"/>
    </source>
</evidence>
<dbReference type="PROSITE" id="PS01124">
    <property type="entry name" value="HTH_ARAC_FAMILY_2"/>
    <property type="match status" value="1"/>
</dbReference>
<dbReference type="InterPro" id="IPR018062">
    <property type="entry name" value="HTH_AraC-typ_CS"/>
</dbReference>